<dbReference type="EMBL" id="CADEHS020000645">
    <property type="protein sequence ID" value="CAG9956767.1"/>
    <property type="molecule type" value="Genomic_DNA"/>
</dbReference>
<dbReference type="Proteomes" id="UP000836387">
    <property type="component" value="Unassembled WGS sequence"/>
</dbReference>
<gene>
    <name evidence="1" type="ORF">CRV2_00008679</name>
</gene>
<sequence length="1023" mass="113827">MSNKAETIYAKDKAEVQVGNRTNIYHTNDSCLADLRSTDPRDDKTRIERTKGGLLEDSYRWILNNDNFQQWRNDEQSRLLWIKGDPGKGKTMLLCGIIKELKKQTANLVSYFFCQSTDSRINNATAVLRGLIYLLVCEQPLLIPHVRKKYDQAGKALFVDMNAWVALSEIFANILQDPNLDSTFLIIDALDQCVSDLPHLLDLIVEKSSESPRVKWVVSSRNWPNIEEQLETVGQKVKLCLELNERSISAAVSIYVKHKVDRLARLKEYDDKTRDAVQHDLSSNANGTFLWVALACQDLEKVPRRNGLAKLKTFPPGLDSLCKRMTEPIRNSDHSDMCIDAFAEIRNRERPSSNRSPSPSPSPSSKRRPPVATVPGQALFLAARKGNKNLFLRILQSGTKITEVEPDGTTVLQAAAEKNQLDVVRSLIFFGADPNLGGGRTRSPLLAATDRQHEQVVAALLEANADPCAVHPEAPPLMKSAFHSTLYHQNSEILSMLLGARADLNVVPGLLQYACSIGTFDAVQQLLDNTNMSTNLDINKVSKDEDFFGTALRVAVINDRADIVSCLLEHEADPNITQPHYYPKNRSPLFAAVYTKNSEILSMLLRNGADRNAAPILQYACSIGTFDAVQQLLDNTNMSTNLDINKVSKDEDFFGTALRVAVINDRTDVISCLLEHEADPNITQPHYYPKNRSPLFAAVYTKNSEILLELLRNGADRNAAPILQYACSIGTFDAVQQLLENTNMSTNLDINKVSKDEDFFGTALRVAVINDRADIVSCLLEHEADPNITQPHYYPKNRSPLFAAVYTKNSEILSMLLRNRADRNAAPILQYACSIGTFDAVQQLLDNTNMSTNLDINKVSKDEDFFGTALRVAVINDRTDVISCLLEHEADPNITQPHYYPKNRSPLFAAVYTKNSEILLELLRNGADPNVVPGLLPYVAQKNDLQFVKRMIKHGNANIDSADNTLGTALQVFAAKGQRDAMAYLLDLGADPYIEGGQYGSALNAAITNGHQHCTDELLDRIT</sequence>
<evidence type="ECO:0000313" key="2">
    <source>
        <dbReference type="Proteomes" id="UP000836387"/>
    </source>
</evidence>
<comment type="caution">
    <text evidence="1">The sequence shown here is derived from an EMBL/GenBank/DDBJ whole genome shotgun (WGS) entry which is preliminary data.</text>
</comment>
<accession>A0ACA9UU04</accession>
<reference evidence="1" key="1">
    <citation type="submission" date="2020-04" db="EMBL/GenBank/DDBJ databases">
        <authorList>
            <person name="Broberg M."/>
        </authorList>
    </citation>
    <scope>NUCLEOTIDE SEQUENCE</scope>
</reference>
<keyword evidence="2" id="KW-1185">Reference proteome</keyword>
<proteinExistence type="predicted"/>
<name>A0ACA9UU04_BIOOC</name>
<protein>
    <submittedName>
        <fullName evidence="1">Uncharacterized protein</fullName>
    </submittedName>
</protein>
<evidence type="ECO:0000313" key="1">
    <source>
        <dbReference type="EMBL" id="CAG9956767.1"/>
    </source>
</evidence>
<organism evidence="1 2">
    <name type="scientific">Clonostachys rosea f. rosea IK726</name>
    <dbReference type="NCBI Taxonomy" id="1349383"/>
    <lineage>
        <taxon>Eukaryota</taxon>
        <taxon>Fungi</taxon>
        <taxon>Dikarya</taxon>
        <taxon>Ascomycota</taxon>
        <taxon>Pezizomycotina</taxon>
        <taxon>Sordariomycetes</taxon>
        <taxon>Hypocreomycetidae</taxon>
        <taxon>Hypocreales</taxon>
        <taxon>Bionectriaceae</taxon>
        <taxon>Clonostachys</taxon>
    </lineage>
</organism>
<reference evidence="1" key="2">
    <citation type="submission" date="2021-10" db="EMBL/GenBank/DDBJ databases">
        <authorList>
            <person name="Piombo E."/>
        </authorList>
    </citation>
    <scope>NUCLEOTIDE SEQUENCE</scope>
</reference>